<feature type="domain" description="Flavodoxin-like" evidence="1">
    <location>
        <begin position="23"/>
        <end position="164"/>
    </location>
</feature>
<dbReference type="EMBL" id="JBHTOG010000055">
    <property type="protein sequence ID" value="MFD1433076.1"/>
    <property type="molecule type" value="Genomic_DNA"/>
</dbReference>
<gene>
    <name evidence="2" type="ORF">ACFQ47_10410</name>
</gene>
<dbReference type="Pfam" id="PF12682">
    <property type="entry name" value="Flavodoxin_4"/>
    <property type="match status" value="1"/>
</dbReference>
<dbReference type="InterPro" id="IPR029039">
    <property type="entry name" value="Flavoprotein-like_sf"/>
</dbReference>
<reference evidence="3" key="1">
    <citation type="journal article" date="2019" name="Int. J. Syst. Evol. Microbiol.">
        <title>The Global Catalogue of Microorganisms (GCM) 10K type strain sequencing project: providing services to taxonomists for standard genome sequencing and annotation.</title>
        <authorList>
            <consortium name="The Broad Institute Genomics Platform"/>
            <consortium name="The Broad Institute Genome Sequencing Center for Infectious Disease"/>
            <person name="Wu L."/>
            <person name="Ma J."/>
        </authorList>
    </citation>
    <scope>NUCLEOTIDE SEQUENCE [LARGE SCALE GENOMIC DNA]</scope>
    <source>
        <strain evidence="3">CCM 8947</strain>
    </source>
</reference>
<accession>A0ABW4CTQ6</accession>
<dbReference type="RefSeq" id="WP_125697917.1">
    <property type="nucleotide sequence ID" value="NZ_JBHTOG010000055.1"/>
</dbReference>
<evidence type="ECO:0000313" key="2">
    <source>
        <dbReference type="EMBL" id="MFD1433076.1"/>
    </source>
</evidence>
<organism evidence="2 3">
    <name type="scientific">Lacticaseibacillus yichunensis</name>
    <dbReference type="NCBI Taxonomy" id="2486015"/>
    <lineage>
        <taxon>Bacteria</taxon>
        <taxon>Bacillati</taxon>
        <taxon>Bacillota</taxon>
        <taxon>Bacilli</taxon>
        <taxon>Lactobacillales</taxon>
        <taxon>Lactobacillaceae</taxon>
        <taxon>Lacticaseibacillus</taxon>
    </lineage>
</organism>
<keyword evidence="3" id="KW-1185">Reference proteome</keyword>
<protein>
    <submittedName>
        <fullName evidence="2">Flavodoxin</fullName>
    </submittedName>
</protein>
<dbReference type="Proteomes" id="UP001597192">
    <property type="component" value="Unassembled WGS sequence"/>
</dbReference>
<dbReference type="PANTHER" id="PTHR39201">
    <property type="entry name" value="EXPORTED PROTEIN-RELATED"/>
    <property type="match status" value="1"/>
</dbReference>
<name>A0ABW4CTQ6_9LACO</name>
<dbReference type="Gene3D" id="3.40.50.360">
    <property type="match status" value="1"/>
</dbReference>
<evidence type="ECO:0000259" key="1">
    <source>
        <dbReference type="Pfam" id="PF12682"/>
    </source>
</evidence>
<dbReference type="InterPro" id="IPR008254">
    <property type="entry name" value="Flavodoxin/NO_synth"/>
</dbReference>
<dbReference type="SUPFAM" id="SSF52218">
    <property type="entry name" value="Flavoproteins"/>
    <property type="match status" value="1"/>
</dbReference>
<comment type="caution">
    <text evidence="2">The sequence shown here is derived from an EMBL/GenBank/DDBJ whole genome shotgun (WGS) entry which is preliminary data.</text>
</comment>
<sequence>MADIIVFSLTSPNWRDGVVQETTVGNTALVAAKLAATLHAPVQWLKAADPYPAAYEALVARAKQELASGNWPALAEPVPQLTGQHVFLGFPIWNGDVPPLVQHWLTQKAMQGVTISPFVTHEGSGLGNSMATLRRLLPANQVTRGLAIRGGRAEKSDTALANWLACTKCEMEATK</sequence>
<evidence type="ECO:0000313" key="3">
    <source>
        <dbReference type="Proteomes" id="UP001597192"/>
    </source>
</evidence>
<proteinExistence type="predicted"/>
<dbReference type="PANTHER" id="PTHR39201:SF1">
    <property type="entry name" value="FLAVODOXIN-LIKE DOMAIN-CONTAINING PROTEIN"/>
    <property type="match status" value="1"/>
</dbReference>